<dbReference type="InterPro" id="IPR023187">
    <property type="entry name" value="Tscrpt_reg_MarR-type_CS"/>
</dbReference>
<dbReference type="PRINTS" id="PR00598">
    <property type="entry name" value="HTHMARR"/>
</dbReference>
<evidence type="ECO:0000256" key="2">
    <source>
        <dbReference type="ARBA" id="ARBA00023125"/>
    </source>
</evidence>
<dbReference type="PROSITE" id="PS50995">
    <property type="entry name" value="HTH_MARR_2"/>
    <property type="match status" value="1"/>
</dbReference>
<dbReference type="Gene3D" id="1.10.10.10">
    <property type="entry name" value="Winged helix-like DNA-binding domain superfamily/Winged helix DNA-binding domain"/>
    <property type="match status" value="1"/>
</dbReference>
<evidence type="ECO:0000256" key="3">
    <source>
        <dbReference type="ARBA" id="ARBA00023163"/>
    </source>
</evidence>
<dbReference type="InterPro" id="IPR039422">
    <property type="entry name" value="MarR/SlyA-like"/>
</dbReference>
<reference evidence="6 7" key="1">
    <citation type="submission" date="2020-08" db="EMBL/GenBank/DDBJ databases">
        <title>Genome sequencing of Purple Non-Sulfur Bacteria from various extreme environments.</title>
        <authorList>
            <person name="Mayer M."/>
        </authorList>
    </citation>
    <scope>NUCLEOTIDE SEQUENCE [LARGE SCALE GENOMIC DNA]</scope>
    <source>
        <strain evidence="6 7">JA131</strain>
    </source>
</reference>
<evidence type="ECO:0000259" key="5">
    <source>
        <dbReference type="PROSITE" id="PS50995"/>
    </source>
</evidence>
<evidence type="ECO:0000313" key="7">
    <source>
        <dbReference type="Proteomes" id="UP000554286"/>
    </source>
</evidence>
<organism evidence="6 7">
    <name type="scientific">Roseospira visakhapatnamensis</name>
    <dbReference type="NCBI Taxonomy" id="390880"/>
    <lineage>
        <taxon>Bacteria</taxon>
        <taxon>Pseudomonadati</taxon>
        <taxon>Pseudomonadota</taxon>
        <taxon>Alphaproteobacteria</taxon>
        <taxon>Rhodospirillales</taxon>
        <taxon>Rhodospirillaceae</taxon>
        <taxon>Roseospira</taxon>
    </lineage>
</organism>
<dbReference type="RefSeq" id="WP_184045834.1">
    <property type="nucleotide sequence ID" value="NZ_JACIGK010000019.1"/>
</dbReference>
<keyword evidence="2 6" id="KW-0238">DNA-binding</keyword>
<name>A0A7W6REP9_9PROT</name>
<dbReference type="SUPFAM" id="SSF46785">
    <property type="entry name" value="Winged helix' DNA-binding domain"/>
    <property type="match status" value="1"/>
</dbReference>
<comment type="caution">
    <text evidence="6">The sequence shown here is derived from an EMBL/GenBank/DDBJ whole genome shotgun (WGS) entry which is preliminary data.</text>
</comment>
<dbReference type="PANTHER" id="PTHR33164">
    <property type="entry name" value="TRANSCRIPTIONAL REGULATOR, MARR FAMILY"/>
    <property type="match status" value="1"/>
</dbReference>
<dbReference type="EMBL" id="JACIGK010000019">
    <property type="protein sequence ID" value="MBB4266937.1"/>
    <property type="molecule type" value="Genomic_DNA"/>
</dbReference>
<keyword evidence="1" id="KW-0805">Transcription regulation</keyword>
<accession>A0A7W6REP9</accession>
<dbReference type="InterPro" id="IPR036388">
    <property type="entry name" value="WH-like_DNA-bd_sf"/>
</dbReference>
<gene>
    <name evidence="6" type="ORF">GGD89_002573</name>
</gene>
<sequence length="212" mass="22556">MTTQDPIPPDAPHPRCDACATGQPAPTAPDPPSGAAGTTDGEDAGAARVLRLETFLPYRLSVLANTISHAVALAYRDRFGLGVAEWRVMATLGERSAAPPSPAETPPCANTVAARTAMDKVQVSRAIARMITAGLVSRAPDPHDRRRAILSLTPEGRAIYERIVPAALDYEQRLMALLTDSERACLSRLIDKLMTNARSVEGATPADLTPPR</sequence>
<proteinExistence type="predicted"/>
<dbReference type="Pfam" id="PF12802">
    <property type="entry name" value="MarR_2"/>
    <property type="match status" value="1"/>
</dbReference>
<feature type="compositionally biased region" description="Pro residues" evidence="4">
    <location>
        <begin position="1"/>
        <end position="11"/>
    </location>
</feature>
<dbReference type="PANTHER" id="PTHR33164:SF57">
    <property type="entry name" value="MARR-FAMILY TRANSCRIPTIONAL REGULATOR"/>
    <property type="match status" value="1"/>
</dbReference>
<keyword evidence="3" id="KW-0804">Transcription</keyword>
<dbReference type="GO" id="GO:0003700">
    <property type="term" value="F:DNA-binding transcription factor activity"/>
    <property type="evidence" value="ECO:0007669"/>
    <property type="project" value="InterPro"/>
</dbReference>
<feature type="region of interest" description="Disordered" evidence="4">
    <location>
        <begin position="1"/>
        <end position="42"/>
    </location>
</feature>
<dbReference type="GO" id="GO:0003677">
    <property type="term" value="F:DNA binding"/>
    <property type="evidence" value="ECO:0007669"/>
    <property type="project" value="UniProtKB-KW"/>
</dbReference>
<evidence type="ECO:0000313" key="6">
    <source>
        <dbReference type="EMBL" id="MBB4266937.1"/>
    </source>
</evidence>
<dbReference type="InterPro" id="IPR036390">
    <property type="entry name" value="WH_DNA-bd_sf"/>
</dbReference>
<dbReference type="Proteomes" id="UP000554286">
    <property type="component" value="Unassembled WGS sequence"/>
</dbReference>
<dbReference type="GO" id="GO:0006950">
    <property type="term" value="P:response to stress"/>
    <property type="evidence" value="ECO:0007669"/>
    <property type="project" value="TreeGrafter"/>
</dbReference>
<dbReference type="InterPro" id="IPR000835">
    <property type="entry name" value="HTH_MarR-typ"/>
</dbReference>
<keyword evidence="7" id="KW-1185">Reference proteome</keyword>
<dbReference type="SMART" id="SM00347">
    <property type="entry name" value="HTH_MARR"/>
    <property type="match status" value="1"/>
</dbReference>
<protein>
    <submittedName>
        <fullName evidence="6">DNA-binding MarR family transcriptional regulator</fullName>
    </submittedName>
</protein>
<evidence type="ECO:0000256" key="1">
    <source>
        <dbReference type="ARBA" id="ARBA00023015"/>
    </source>
</evidence>
<feature type="domain" description="HTH marR-type" evidence="5">
    <location>
        <begin position="53"/>
        <end position="195"/>
    </location>
</feature>
<dbReference type="AlphaFoldDB" id="A0A7W6REP9"/>
<evidence type="ECO:0000256" key="4">
    <source>
        <dbReference type="SAM" id="MobiDB-lite"/>
    </source>
</evidence>
<dbReference type="PROSITE" id="PS01117">
    <property type="entry name" value="HTH_MARR_1"/>
    <property type="match status" value="1"/>
</dbReference>